<sequence length="78" mass="9107">METKAIQKAVKMDMMENPTAYPFIAKYWDVEVFTNDGDLKPKEVYFGHYETKSSVLIPFYKPISKIIDLSQFYETATI</sequence>
<reference evidence="1 2" key="1">
    <citation type="submission" date="2019-04" db="EMBL/GenBank/DDBJ databases">
        <title>Flavobacterium sp. nov. isolated from construction timber.</title>
        <authorList>
            <person name="Lin S.-Y."/>
            <person name="Chang C.-T."/>
            <person name="Young C.-C."/>
        </authorList>
    </citation>
    <scope>NUCLEOTIDE SEQUENCE [LARGE SCALE GENOMIC DNA]</scope>
    <source>
        <strain evidence="1 2">CC-CTC003</strain>
    </source>
</reference>
<comment type="caution">
    <text evidence="1">The sequence shown here is derived from an EMBL/GenBank/DDBJ whole genome shotgun (WGS) entry which is preliminary data.</text>
</comment>
<dbReference type="OrthoDB" id="9977016at2"/>
<evidence type="ECO:0000313" key="2">
    <source>
        <dbReference type="Proteomes" id="UP000307507"/>
    </source>
</evidence>
<protein>
    <submittedName>
        <fullName evidence="1">Uncharacterized protein</fullName>
    </submittedName>
</protein>
<organism evidence="1 2">
    <name type="scientific">Flavobacterium supellecticarium</name>
    <dbReference type="NCBI Taxonomy" id="2565924"/>
    <lineage>
        <taxon>Bacteria</taxon>
        <taxon>Pseudomonadati</taxon>
        <taxon>Bacteroidota</taxon>
        <taxon>Flavobacteriia</taxon>
        <taxon>Flavobacteriales</taxon>
        <taxon>Flavobacteriaceae</taxon>
        <taxon>Flavobacterium</taxon>
    </lineage>
</organism>
<keyword evidence="2" id="KW-1185">Reference proteome</keyword>
<accession>A0A4S4A0L2</accession>
<gene>
    <name evidence="1" type="ORF">E6C50_08550</name>
</gene>
<proteinExistence type="predicted"/>
<dbReference type="RefSeq" id="WP_136402779.1">
    <property type="nucleotide sequence ID" value="NZ_SSNZ01000002.1"/>
</dbReference>
<dbReference type="EMBL" id="SSNZ01000002">
    <property type="protein sequence ID" value="THF51795.1"/>
    <property type="molecule type" value="Genomic_DNA"/>
</dbReference>
<evidence type="ECO:0000313" key="1">
    <source>
        <dbReference type="EMBL" id="THF51795.1"/>
    </source>
</evidence>
<dbReference type="Proteomes" id="UP000307507">
    <property type="component" value="Unassembled WGS sequence"/>
</dbReference>
<name>A0A4S4A0L2_9FLAO</name>
<dbReference type="AlphaFoldDB" id="A0A4S4A0L2"/>